<dbReference type="Pfam" id="PF03176">
    <property type="entry name" value="MMPL"/>
    <property type="match status" value="2"/>
</dbReference>
<evidence type="ECO:0000256" key="2">
    <source>
        <dbReference type="ARBA" id="ARBA00022475"/>
    </source>
</evidence>
<feature type="domain" description="SSD" evidence="7">
    <location>
        <begin position="195"/>
        <end position="328"/>
    </location>
</feature>
<comment type="caution">
    <text evidence="8">The sequence shown here is derived from an EMBL/GenBank/DDBJ whole genome shotgun (WGS) entry which is preliminary data.</text>
</comment>
<dbReference type="Gene3D" id="1.20.1640.10">
    <property type="entry name" value="Multidrug efflux transporter AcrB transmembrane domain"/>
    <property type="match status" value="2"/>
</dbReference>
<feature type="transmembrane region" description="Helical" evidence="6">
    <location>
        <begin position="641"/>
        <end position="667"/>
    </location>
</feature>
<accession>A0ABS4X2U9</accession>
<keyword evidence="3 6" id="KW-0812">Transmembrane</keyword>
<comment type="subcellular location">
    <subcellularLocation>
        <location evidence="1">Cell membrane</location>
        <topology evidence="1">Multi-pass membrane protein</topology>
    </subcellularLocation>
</comment>
<feature type="transmembrane region" description="Helical" evidence="6">
    <location>
        <begin position="20"/>
        <end position="41"/>
    </location>
</feature>
<feature type="transmembrane region" description="Helical" evidence="6">
    <location>
        <begin position="596"/>
        <end position="620"/>
    </location>
</feature>
<name>A0ABS4X2U9_9MICO</name>
<evidence type="ECO:0000313" key="8">
    <source>
        <dbReference type="EMBL" id="MBP2382789.1"/>
    </source>
</evidence>
<dbReference type="SUPFAM" id="SSF82866">
    <property type="entry name" value="Multidrug efflux transporter AcrB transmembrane domain"/>
    <property type="match status" value="2"/>
</dbReference>
<dbReference type="InterPro" id="IPR000731">
    <property type="entry name" value="SSD"/>
</dbReference>
<keyword evidence="5 6" id="KW-0472">Membrane</keyword>
<feature type="transmembrane region" description="Helical" evidence="6">
    <location>
        <begin position="300"/>
        <end position="330"/>
    </location>
</feature>
<dbReference type="PROSITE" id="PS50156">
    <property type="entry name" value="SSD"/>
    <property type="match status" value="1"/>
</dbReference>
<evidence type="ECO:0000256" key="4">
    <source>
        <dbReference type="ARBA" id="ARBA00022989"/>
    </source>
</evidence>
<evidence type="ECO:0000256" key="1">
    <source>
        <dbReference type="ARBA" id="ARBA00004651"/>
    </source>
</evidence>
<feature type="transmembrane region" description="Helical" evidence="6">
    <location>
        <begin position="673"/>
        <end position="700"/>
    </location>
</feature>
<organism evidence="8 9">
    <name type="scientific">Brachybacterium sacelli</name>
    <dbReference type="NCBI Taxonomy" id="173364"/>
    <lineage>
        <taxon>Bacteria</taxon>
        <taxon>Bacillati</taxon>
        <taxon>Actinomycetota</taxon>
        <taxon>Actinomycetes</taxon>
        <taxon>Micrococcales</taxon>
        <taxon>Dermabacteraceae</taxon>
        <taxon>Brachybacterium</taxon>
    </lineage>
</organism>
<feature type="transmembrane region" description="Helical" evidence="6">
    <location>
        <begin position="174"/>
        <end position="193"/>
    </location>
</feature>
<gene>
    <name evidence="8" type="ORF">JOF43_002746</name>
</gene>
<dbReference type="InterPro" id="IPR004869">
    <property type="entry name" value="MMPL_dom"/>
</dbReference>
<feature type="transmembrane region" description="Helical" evidence="6">
    <location>
        <begin position="271"/>
        <end position="294"/>
    </location>
</feature>
<feature type="transmembrane region" description="Helical" evidence="6">
    <location>
        <begin position="366"/>
        <end position="392"/>
    </location>
</feature>
<feature type="transmembrane region" description="Helical" evidence="6">
    <location>
        <begin position="200"/>
        <end position="223"/>
    </location>
</feature>
<evidence type="ECO:0000256" key="6">
    <source>
        <dbReference type="SAM" id="Phobius"/>
    </source>
</evidence>
<reference evidence="8 9" key="1">
    <citation type="submission" date="2021-03" db="EMBL/GenBank/DDBJ databases">
        <title>Sequencing the genomes of 1000 actinobacteria strains.</title>
        <authorList>
            <person name="Klenk H.-P."/>
        </authorList>
    </citation>
    <scope>NUCLEOTIDE SEQUENCE [LARGE SCALE GENOMIC DNA]</scope>
    <source>
        <strain evidence="8 9">DSM 14566</strain>
    </source>
</reference>
<sequence length="921" mass="96880">MSSSLYRLGLLMASLRWKIVAVWMVLLIGIGGVAVALGGTFSSDIEIPGTEAQRGIDELANRFPEMGGTSGQVVLVTQDGSSVEEHQGEIDDLMDRIAEVDGVAAAPSPFDDTSPGTRTDDDTAIIAQFQMDGQQGSYPEESVDQLEELVETADTPTLDANIGGQVLQSSEVPFGAGEVVGIVIALIILAIVFRSLVPAIIPIVTAIVGVGVSMLAVMALAAGVEIPSVTTALGAMLGLAVGIDYALFILSRHRDQLTAGEDVHESVGRAIATSGSAVIFAGLTVIVALVGLFVTGIPFLTIMGVAAAATVALSVVVALTMLPAIMGILGERLRPRKIRRLMEENDGVLPAEDPSRSRRRPFGTGWVRLVTKVPAVTILLVVLGVGALAIPIKDLELALPDLGTEQPGTSARDTYDLVADEFGPGYNGPLLITADIINTTDPLGVVEDLESDISGLENVKEIQLATPNRGADLAVVAVIPEGGPTAKSTKDLVHELRAHAGSWEDEYSISDVTVTGATAVGIDVTDKLSDALVPFAIFVVGLSLILLAMVFRSIWVPLKASLGYLLSVVAAFGVTAMVFEYGWFNAPLSVSVNGPVVAFMPIMVMGVLFGLAMDYEVFLVSRMREEFTHTGDARASIERGFTASAPVVIAAALIMVSVFAGFVTSGWFMLQPIAVGLAVGVLVDAFVVRMTLVPAVLALLGRHAWWLPRWLDRILPKVDVEGEGLHAVLEHRHWTQEHGAHALRLQDLVVPLIGEKGRIGPLPGAIAPGTLLVVRSADDAARAAFLALAGGRLEPVSGLLAVHDRLAPDDLAAIQGRAHWLPAGTDVPARLREIPGRHLGTAVIVVERLEDLVHGATTSDDTLIERLDALLATGATLVVGSRSAGATEAERHLQGTLRDPRRLLALAVQRSTASAPEGAHL</sequence>
<keyword evidence="4 6" id="KW-1133">Transmembrane helix</keyword>
<feature type="transmembrane region" description="Helical" evidence="6">
    <location>
        <begin position="563"/>
        <end position="584"/>
    </location>
</feature>
<proteinExistence type="predicted"/>
<keyword evidence="9" id="KW-1185">Reference proteome</keyword>
<dbReference type="PANTHER" id="PTHR33406">
    <property type="entry name" value="MEMBRANE PROTEIN MJ1562-RELATED"/>
    <property type="match status" value="1"/>
</dbReference>
<feature type="transmembrane region" description="Helical" evidence="6">
    <location>
        <begin position="531"/>
        <end position="551"/>
    </location>
</feature>
<feature type="transmembrane region" description="Helical" evidence="6">
    <location>
        <begin position="229"/>
        <end position="250"/>
    </location>
</feature>
<dbReference type="InterPro" id="IPR050545">
    <property type="entry name" value="Mycobact_MmpL"/>
</dbReference>
<evidence type="ECO:0000313" key="9">
    <source>
        <dbReference type="Proteomes" id="UP001519290"/>
    </source>
</evidence>
<evidence type="ECO:0000256" key="3">
    <source>
        <dbReference type="ARBA" id="ARBA00022692"/>
    </source>
</evidence>
<evidence type="ECO:0000256" key="5">
    <source>
        <dbReference type="ARBA" id="ARBA00023136"/>
    </source>
</evidence>
<protein>
    <submittedName>
        <fullName evidence="8">RND superfamily putative drug exporter</fullName>
    </submittedName>
</protein>
<dbReference type="RefSeq" id="WP_209902850.1">
    <property type="nucleotide sequence ID" value="NZ_BAAAJW010000025.1"/>
</dbReference>
<dbReference type="Proteomes" id="UP001519290">
    <property type="component" value="Unassembled WGS sequence"/>
</dbReference>
<dbReference type="PANTHER" id="PTHR33406:SF13">
    <property type="entry name" value="MEMBRANE PROTEIN YDFJ"/>
    <property type="match status" value="1"/>
</dbReference>
<keyword evidence="2" id="KW-1003">Cell membrane</keyword>
<evidence type="ECO:0000259" key="7">
    <source>
        <dbReference type="PROSITE" id="PS50156"/>
    </source>
</evidence>
<dbReference type="EMBL" id="JAGIOD010000001">
    <property type="protein sequence ID" value="MBP2382789.1"/>
    <property type="molecule type" value="Genomic_DNA"/>
</dbReference>